<feature type="domain" description="GP-PDE" evidence="2">
    <location>
        <begin position="248"/>
        <end position="484"/>
    </location>
</feature>
<evidence type="ECO:0000256" key="1">
    <source>
        <dbReference type="SAM" id="SignalP"/>
    </source>
</evidence>
<dbReference type="SUPFAM" id="SSF51695">
    <property type="entry name" value="PLC-like phosphodiesterases"/>
    <property type="match status" value="1"/>
</dbReference>
<dbReference type="InterPro" id="IPR030395">
    <property type="entry name" value="GP_PDE_dom"/>
</dbReference>
<proteinExistence type="predicted"/>
<dbReference type="Gene3D" id="2.60.120.560">
    <property type="entry name" value="Exo-inulinase, domain 1"/>
    <property type="match status" value="1"/>
</dbReference>
<dbReference type="Pfam" id="PF03009">
    <property type="entry name" value="GDPD"/>
    <property type="match status" value="1"/>
</dbReference>
<dbReference type="PANTHER" id="PTHR46211">
    <property type="entry name" value="GLYCEROPHOSPHORYL DIESTER PHOSPHODIESTERASE"/>
    <property type="match status" value="1"/>
</dbReference>
<sequence length="638" mass="66916">MTVLPAPSPPGRAATRLVALRTRAAATIAALAVTGAAVAVTVATSSPATAEPGTVAVSETFSSGSLPAGWNAVDGAWRVENGRLYGTSTSSGENNKITFGRHLNDFRLEATMRFESVSAATRWASLGIDVPANGATPWWIATLRSGTTAANGLEFAQRTTANAWVVTNTASAPYAAGTGRDVRVAVEVHGNQARWIFDGREAMRTSSLQRSPNGVQALFVNGATVSYDDVTVTELAPNGYIRPKGSPFTVIAHRGASAAAPENTLVAQEIARRGGADWIENDVQPSKDGIPFIVHDGTVDRTTDGTGTVRNLTAAQIKALDAGSWFAPHYVGERVPTLAEQLADLRTRGGNLLLEIKGRHTRDEVATIIQVIRSEQMMSRVFVQSFEVDALRYTHDLAPELPLGLLRSSLDADPVAISRELHLTAYNPDGNALLAKPEVVAPLHAAGVAVMAWTMDSAGLWQRLERIGADAVITNRASELVGWNSAFMQRASADATVEITSPVDGARLDRAQSPVIAVAATNADTVTVTLDGGKSAAGRKLDLVTLTAGRHTVHTEVTGPEGTATATSTFTVTVTQAGLGYLILTSGAEPAAVNAMTVKLAHAQYAQLATYVDRQAGKLVPAEVAGVIAADARTLALT</sequence>
<dbReference type="EMBL" id="QGKR01000193">
    <property type="protein sequence ID" value="PWR08774.1"/>
    <property type="molecule type" value="Genomic_DNA"/>
</dbReference>
<evidence type="ECO:0000313" key="3">
    <source>
        <dbReference type="EMBL" id="PWR08774.1"/>
    </source>
</evidence>
<reference evidence="3 4" key="1">
    <citation type="submission" date="2018-05" db="EMBL/GenBank/DDBJ databases">
        <title>Micromonospora atacamensis sp. nov., a novel actinobacteria isolated from high altitude Atacama Desert soil.</title>
        <authorList>
            <person name="Carro L."/>
            <person name="Golinska P."/>
            <person name="Klenk H.-P."/>
            <person name="Goodfellow M."/>
        </authorList>
    </citation>
    <scope>NUCLEOTIDE SEQUENCE [LARGE SCALE GENOMIC DNA]</scope>
    <source>
        <strain evidence="3 4">5R2A7</strain>
    </source>
</reference>
<name>A0A317D2M9_9ACTN</name>
<comment type="caution">
    <text evidence="3">The sequence shown here is derived from an EMBL/GenBank/DDBJ whole genome shotgun (WGS) entry which is preliminary data.</text>
</comment>
<dbReference type="RefSeq" id="WP_109817933.1">
    <property type="nucleotide sequence ID" value="NZ_QGKR01000193.1"/>
</dbReference>
<dbReference type="InterPro" id="IPR017946">
    <property type="entry name" value="PLC-like_Pdiesterase_TIM-brl"/>
</dbReference>
<feature type="chain" id="PRO_5039232481" evidence="1">
    <location>
        <begin position="40"/>
        <end position="638"/>
    </location>
</feature>
<protein>
    <submittedName>
        <fullName evidence="3">Glycerophosphodiester phosphodiesterase</fullName>
    </submittedName>
</protein>
<dbReference type="PANTHER" id="PTHR46211:SF14">
    <property type="entry name" value="GLYCEROPHOSPHODIESTER PHOSPHODIESTERASE"/>
    <property type="match status" value="1"/>
</dbReference>
<dbReference type="OrthoDB" id="9758957at2"/>
<dbReference type="Proteomes" id="UP000245410">
    <property type="component" value="Unassembled WGS sequence"/>
</dbReference>
<keyword evidence="4" id="KW-1185">Reference proteome</keyword>
<dbReference type="GO" id="GO:0006629">
    <property type="term" value="P:lipid metabolic process"/>
    <property type="evidence" value="ECO:0007669"/>
    <property type="project" value="InterPro"/>
</dbReference>
<gene>
    <name evidence="3" type="ORF">DKT68_14510</name>
</gene>
<keyword evidence="1" id="KW-0732">Signal</keyword>
<dbReference type="PROSITE" id="PS51704">
    <property type="entry name" value="GP_PDE"/>
    <property type="match status" value="1"/>
</dbReference>
<accession>A0A317D2M9</accession>
<dbReference type="Gene3D" id="3.20.20.190">
    <property type="entry name" value="Phosphatidylinositol (PI) phosphodiesterase"/>
    <property type="match status" value="1"/>
</dbReference>
<dbReference type="AlphaFoldDB" id="A0A317D2M9"/>
<dbReference type="GO" id="GO:0008081">
    <property type="term" value="F:phosphoric diester hydrolase activity"/>
    <property type="evidence" value="ECO:0007669"/>
    <property type="project" value="InterPro"/>
</dbReference>
<feature type="signal peptide" evidence="1">
    <location>
        <begin position="1"/>
        <end position="39"/>
    </location>
</feature>
<evidence type="ECO:0000313" key="4">
    <source>
        <dbReference type="Proteomes" id="UP000245410"/>
    </source>
</evidence>
<organism evidence="3 4">
    <name type="scientific">Micromonospora acroterricola</name>
    <dbReference type="NCBI Taxonomy" id="2202421"/>
    <lineage>
        <taxon>Bacteria</taxon>
        <taxon>Bacillati</taxon>
        <taxon>Actinomycetota</taxon>
        <taxon>Actinomycetes</taxon>
        <taxon>Micromonosporales</taxon>
        <taxon>Micromonosporaceae</taxon>
        <taxon>Micromonospora</taxon>
    </lineage>
</organism>
<evidence type="ECO:0000259" key="2">
    <source>
        <dbReference type="PROSITE" id="PS51704"/>
    </source>
</evidence>